<gene>
    <name evidence="3" type="ORF">psyc5s11_02110</name>
</gene>
<evidence type="ECO:0000256" key="1">
    <source>
        <dbReference type="SAM" id="MobiDB-lite"/>
    </source>
</evidence>
<evidence type="ECO:0000256" key="2">
    <source>
        <dbReference type="SAM" id="Phobius"/>
    </source>
</evidence>
<accession>A0ABM7SZ26</accession>
<keyword evidence="4" id="KW-1185">Reference proteome</keyword>
<dbReference type="InterPro" id="IPR019734">
    <property type="entry name" value="TPR_rpt"/>
</dbReference>
<feature type="region of interest" description="Disordered" evidence="1">
    <location>
        <begin position="221"/>
        <end position="257"/>
    </location>
</feature>
<keyword evidence="2" id="KW-0812">Transmembrane</keyword>
<name>A0ABM7SZ26_9CLOT</name>
<sequence length="430" mass="48936">MNKKVNKAYGKAMDYYEKGKINKALELCEDILLEGLDNPVVLNFKGLLLYQKGNLREAITAWEMNKDINNDDIAENYIKDAIADERRLDLYKQGEQALKQLKIDKALELFKKCSESDFNAIKVSTGIAMCYQKKGDLYRAKEYVDKALSIDQNAITAKIIEKELKEDGIYLESKNSSKGFLIIITSLFVILAIIVGGYLVMSKFKNKDLFNNIEDKKNTEDIEEKDNITDENKEPKMQETSEVKPGTTSEEIVKEASKSTSFDKEKLKALMASNDFDVIYEQLKNVKAESISNGDTEVYNQAVKLMKNEGASKFYDYGLGYFNQGNYVDAGISLGKAYIYCEGNSYKEHILFYRASNSLKKSERQTALVQYEEYYSKYPKGVYAEEALYELALLNNSVDKEKSKNYANALINNFPKSIYINDNLASIARS</sequence>
<keyword evidence="2" id="KW-0472">Membrane</keyword>
<proteinExistence type="predicted"/>
<keyword evidence="2" id="KW-1133">Transmembrane helix</keyword>
<feature type="transmembrane region" description="Helical" evidence="2">
    <location>
        <begin position="180"/>
        <end position="201"/>
    </location>
</feature>
<reference evidence="4" key="1">
    <citation type="submission" date="2021-07" db="EMBL/GenBank/DDBJ databases">
        <title>Complete genome sequencing of a Clostridium isolate.</title>
        <authorList>
            <person name="Ueki A."/>
            <person name="Tonouchi A."/>
        </authorList>
    </citation>
    <scope>NUCLEOTIDE SEQUENCE [LARGE SCALE GENOMIC DNA]</scope>
    <source>
        <strain evidence="4">C5S11</strain>
    </source>
</reference>
<dbReference type="Gene3D" id="1.25.40.10">
    <property type="entry name" value="Tetratricopeptide repeat domain"/>
    <property type="match status" value="3"/>
</dbReference>
<dbReference type="Proteomes" id="UP000824633">
    <property type="component" value="Chromosome"/>
</dbReference>
<dbReference type="RefSeq" id="WP_224035852.1">
    <property type="nucleotide sequence ID" value="NZ_AP024849.1"/>
</dbReference>
<evidence type="ECO:0000313" key="4">
    <source>
        <dbReference type="Proteomes" id="UP000824633"/>
    </source>
</evidence>
<dbReference type="InterPro" id="IPR011990">
    <property type="entry name" value="TPR-like_helical_dom_sf"/>
</dbReference>
<organism evidence="3 4">
    <name type="scientific">Clostridium gelidum</name>
    <dbReference type="NCBI Taxonomy" id="704125"/>
    <lineage>
        <taxon>Bacteria</taxon>
        <taxon>Bacillati</taxon>
        <taxon>Bacillota</taxon>
        <taxon>Clostridia</taxon>
        <taxon>Eubacteriales</taxon>
        <taxon>Clostridiaceae</taxon>
        <taxon>Clostridium</taxon>
    </lineage>
</organism>
<feature type="compositionally biased region" description="Basic and acidic residues" evidence="1">
    <location>
        <begin position="221"/>
        <end position="242"/>
    </location>
</feature>
<dbReference type="EMBL" id="AP024849">
    <property type="protein sequence ID" value="BCZ44144.1"/>
    <property type="molecule type" value="Genomic_DNA"/>
</dbReference>
<dbReference type="SUPFAM" id="SSF48452">
    <property type="entry name" value="TPR-like"/>
    <property type="match status" value="1"/>
</dbReference>
<dbReference type="SMART" id="SM00028">
    <property type="entry name" value="TPR"/>
    <property type="match status" value="3"/>
</dbReference>
<evidence type="ECO:0000313" key="3">
    <source>
        <dbReference type="EMBL" id="BCZ44144.1"/>
    </source>
</evidence>
<protein>
    <recommendedName>
        <fullName evidence="5">Tetratricopeptide repeat protein</fullName>
    </recommendedName>
</protein>
<evidence type="ECO:0008006" key="5">
    <source>
        <dbReference type="Google" id="ProtNLM"/>
    </source>
</evidence>